<evidence type="ECO:0000256" key="3">
    <source>
        <dbReference type="ARBA" id="ARBA00022723"/>
    </source>
</evidence>
<dbReference type="InterPro" id="IPR006026">
    <property type="entry name" value="Peptidase_Metallo"/>
</dbReference>
<evidence type="ECO:0000259" key="13">
    <source>
        <dbReference type="PROSITE" id="PS51864"/>
    </source>
</evidence>
<evidence type="ECO:0000256" key="8">
    <source>
        <dbReference type="PROSITE-ProRule" id="PRU00076"/>
    </source>
</evidence>
<feature type="disulfide bond" evidence="9">
    <location>
        <begin position="91"/>
        <end position="246"/>
    </location>
</feature>
<keyword evidence="7 8" id="KW-1015">Disulfide bond</keyword>
<feature type="domain" description="CUB" evidence="11">
    <location>
        <begin position="289"/>
        <end position="404"/>
    </location>
</feature>
<name>T1IT98_STRMM</name>
<feature type="disulfide bond" evidence="8">
    <location>
        <begin position="270"/>
        <end position="279"/>
    </location>
</feature>
<dbReference type="CDD" id="cd00041">
    <property type="entry name" value="CUB"/>
    <property type="match status" value="1"/>
</dbReference>
<dbReference type="EC" id="3.4.24.-" evidence="10"/>
<evidence type="ECO:0000259" key="11">
    <source>
        <dbReference type="PROSITE" id="PS01180"/>
    </source>
</evidence>
<evidence type="ECO:0000256" key="6">
    <source>
        <dbReference type="ARBA" id="ARBA00023049"/>
    </source>
</evidence>
<feature type="signal peptide" evidence="10">
    <location>
        <begin position="1"/>
        <end position="20"/>
    </location>
</feature>
<dbReference type="AlphaFoldDB" id="T1IT98"/>
<dbReference type="InterPro" id="IPR000859">
    <property type="entry name" value="CUB_dom"/>
</dbReference>
<dbReference type="InterPro" id="IPR000742">
    <property type="entry name" value="EGF"/>
</dbReference>
<keyword evidence="3 9" id="KW-0479">Metal-binding</keyword>
<dbReference type="CDD" id="cd00054">
    <property type="entry name" value="EGF_CA"/>
    <property type="match status" value="1"/>
</dbReference>
<dbReference type="PROSITE" id="PS51257">
    <property type="entry name" value="PROKAR_LIPOPROTEIN"/>
    <property type="match status" value="1"/>
</dbReference>
<dbReference type="PRINTS" id="PR00480">
    <property type="entry name" value="ASTACIN"/>
</dbReference>
<dbReference type="OMA" id="WVISSPV"/>
<dbReference type="Proteomes" id="UP000014500">
    <property type="component" value="Unassembled WGS sequence"/>
</dbReference>
<feature type="chain" id="PRO_5005147053" description="Metalloendopeptidase" evidence="10">
    <location>
        <begin position="21"/>
        <end position="404"/>
    </location>
</feature>
<dbReference type="GO" id="GO:0008270">
    <property type="term" value="F:zinc ion binding"/>
    <property type="evidence" value="ECO:0007669"/>
    <property type="project" value="UniProtKB-UniRule"/>
</dbReference>
<dbReference type="STRING" id="126957.T1IT98"/>
<dbReference type="PhylomeDB" id="T1IT98"/>
<comment type="cofactor">
    <cofactor evidence="9 10">
        <name>Zn(2+)</name>
        <dbReference type="ChEBI" id="CHEBI:29105"/>
    </cofactor>
    <text evidence="9 10">Binds 1 zinc ion per subunit.</text>
</comment>
<reference evidence="15" key="1">
    <citation type="submission" date="2011-05" db="EMBL/GenBank/DDBJ databases">
        <authorList>
            <person name="Richards S.R."/>
            <person name="Qu J."/>
            <person name="Jiang H."/>
            <person name="Jhangiani S.N."/>
            <person name="Agravi P."/>
            <person name="Goodspeed R."/>
            <person name="Gross S."/>
            <person name="Mandapat C."/>
            <person name="Jackson L."/>
            <person name="Mathew T."/>
            <person name="Pu L."/>
            <person name="Thornton R."/>
            <person name="Saada N."/>
            <person name="Wilczek-Boney K.B."/>
            <person name="Lee S."/>
            <person name="Kovar C."/>
            <person name="Wu Y."/>
            <person name="Scherer S.E."/>
            <person name="Worley K.C."/>
            <person name="Muzny D.M."/>
            <person name="Gibbs R."/>
        </authorList>
    </citation>
    <scope>NUCLEOTIDE SEQUENCE</scope>
    <source>
        <strain evidence="15">Brora</strain>
    </source>
</reference>
<evidence type="ECO:0000256" key="7">
    <source>
        <dbReference type="ARBA" id="ARBA00023157"/>
    </source>
</evidence>
<dbReference type="InterPro" id="IPR001506">
    <property type="entry name" value="Peptidase_M12A"/>
</dbReference>
<evidence type="ECO:0000256" key="5">
    <source>
        <dbReference type="ARBA" id="ARBA00022833"/>
    </source>
</evidence>
<feature type="disulfide bond" evidence="8">
    <location>
        <begin position="246"/>
        <end position="256"/>
    </location>
</feature>
<evidence type="ECO:0000313" key="15">
    <source>
        <dbReference type="Proteomes" id="UP000014500"/>
    </source>
</evidence>
<dbReference type="Pfam" id="PF01400">
    <property type="entry name" value="Astacin"/>
    <property type="match status" value="1"/>
</dbReference>
<dbReference type="InterPro" id="IPR024079">
    <property type="entry name" value="MetalloPept_cat_dom_sf"/>
</dbReference>
<keyword evidence="15" id="KW-1185">Reference proteome</keyword>
<dbReference type="PROSITE" id="PS01186">
    <property type="entry name" value="EGF_2"/>
    <property type="match status" value="1"/>
</dbReference>
<dbReference type="PROSITE" id="PS00022">
    <property type="entry name" value="EGF_1"/>
    <property type="match status" value="1"/>
</dbReference>
<feature type="binding site" evidence="9">
    <location>
        <position position="149"/>
    </location>
    <ligand>
        <name>Zn(2+)</name>
        <dbReference type="ChEBI" id="CHEBI:29105"/>
        <note>catalytic</note>
    </ligand>
</feature>
<evidence type="ECO:0000256" key="1">
    <source>
        <dbReference type="ARBA" id="ARBA00022536"/>
    </source>
</evidence>
<keyword evidence="5 9" id="KW-0862">Zinc</keyword>
<feature type="binding site" evidence="9">
    <location>
        <position position="155"/>
    </location>
    <ligand>
        <name>Zn(2+)</name>
        <dbReference type="ChEBI" id="CHEBI:29105"/>
        <note>catalytic</note>
    </ligand>
</feature>
<keyword evidence="10" id="KW-0732">Signal</keyword>
<organism evidence="14 15">
    <name type="scientific">Strigamia maritima</name>
    <name type="common">European centipede</name>
    <name type="synonym">Geophilus maritimus</name>
    <dbReference type="NCBI Taxonomy" id="126957"/>
    <lineage>
        <taxon>Eukaryota</taxon>
        <taxon>Metazoa</taxon>
        <taxon>Ecdysozoa</taxon>
        <taxon>Arthropoda</taxon>
        <taxon>Myriapoda</taxon>
        <taxon>Chilopoda</taxon>
        <taxon>Pleurostigmophora</taxon>
        <taxon>Geophilomorpha</taxon>
        <taxon>Linotaeniidae</taxon>
        <taxon>Strigamia</taxon>
    </lineage>
</organism>
<dbReference type="SMART" id="SM00235">
    <property type="entry name" value="ZnMc"/>
    <property type="match status" value="1"/>
</dbReference>
<dbReference type="EMBL" id="JH431477">
    <property type="status" value="NOT_ANNOTATED_CDS"/>
    <property type="molecule type" value="Genomic_DNA"/>
</dbReference>
<evidence type="ECO:0000256" key="2">
    <source>
        <dbReference type="ARBA" id="ARBA00022670"/>
    </source>
</evidence>
<feature type="binding site" evidence="9">
    <location>
        <position position="145"/>
    </location>
    <ligand>
        <name>Zn(2+)</name>
        <dbReference type="ChEBI" id="CHEBI:29105"/>
        <note>catalytic</note>
    </ligand>
</feature>
<evidence type="ECO:0000256" key="10">
    <source>
        <dbReference type="RuleBase" id="RU361183"/>
    </source>
</evidence>
<keyword evidence="1 8" id="KW-0245">EGF-like domain</keyword>
<evidence type="ECO:0000313" key="14">
    <source>
        <dbReference type="EnsemblMetazoa" id="SMAR004343-PA"/>
    </source>
</evidence>
<dbReference type="GO" id="GO:0004222">
    <property type="term" value="F:metalloendopeptidase activity"/>
    <property type="evidence" value="ECO:0007669"/>
    <property type="project" value="UniProtKB-UniRule"/>
</dbReference>
<evidence type="ECO:0000256" key="9">
    <source>
        <dbReference type="PROSITE-ProRule" id="PRU01211"/>
    </source>
</evidence>
<dbReference type="PANTHER" id="PTHR10127">
    <property type="entry name" value="DISCOIDIN, CUB, EGF, LAMININ , AND ZINC METALLOPROTEASE DOMAIN CONTAINING"/>
    <property type="match status" value="1"/>
</dbReference>
<dbReference type="EnsemblMetazoa" id="SMAR004343-RA">
    <property type="protein sequence ID" value="SMAR004343-PA"/>
    <property type="gene ID" value="SMAR004343"/>
</dbReference>
<dbReference type="InterPro" id="IPR034035">
    <property type="entry name" value="Astacin-like_dom"/>
</dbReference>
<evidence type="ECO:0000256" key="4">
    <source>
        <dbReference type="ARBA" id="ARBA00022801"/>
    </source>
</evidence>
<dbReference type="CDD" id="cd04280">
    <property type="entry name" value="ZnMc_astacin_like"/>
    <property type="match status" value="1"/>
</dbReference>
<sequence>MSVPTKLWLPIMLIIVGCNSDDEKLFQGDMVLSAEQYELFYGDSPITSRKGHSMKSMLWPDGIVPYKITTSSHKQKKEIETAMKAWADVTCLHFREIPVDDEYNDPHLLFVRKQGCSSDVGRKYWQNGQEVIIGFGCENPYKIAHEIGHAIGFHHEQARKDRDDYIKIITENFDSKKMANFKKQTYINNFNIPYDYDSIMHYSMYAFSDNDKKTIAPHDPTKQFLLGQRDHLSFYDVKLANVMYSCDSKCDSKLECQNEGYVDSSCTCTCKPGYGGKTCEKEEPTLKPCGGYVTTSGSSITSPNYPQYYTSDQKCVWWIKAPEGKKVDATFTRFDIFRRETDGKKLCYFDKLEIRTKDVYQGEEYCGEELNGKSIQSESNSLVLIFESGTLGIEKGFDVKVKFV</sequence>
<dbReference type="PROSITE" id="PS51864">
    <property type="entry name" value="ASTACIN"/>
    <property type="match status" value="1"/>
</dbReference>
<dbReference type="GO" id="GO:0006508">
    <property type="term" value="P:proteolysis"/>
    <property type="evidence" value="ECO:0007669"/>
    <property type="project" value="UniProtKB-KW"/>
</dbReference>
<dbReference type="Gene3D" id="3.40.390.10">
    <property type="entry name" value="Collagenase (Catalytic Domain)"/>
    <property type="match status" value="1"/>
</dbReference>
<dbReference type="Pfam" id="PF00431">
    <property type="entry name" value="CUB"/>
    <property type="match status" value="1"/>
</dbReference>
<keyword evidence="4 9" id="KW-0378">Hydrolase</keyword>
<dbReference type="InterPro" id="IPR035914">
    <property type="entry name" value="Sperma_CUB_dom_sf"/>
</dbReference>
<dbReference type="SMART" id="SM00042">
    <property type="entry name" value="CUB"/>
    <property type="match status" value="1"/>
</dbReference>
<keyword evidence="2 9" id="KW-0645">Protease</keyword>
<dbReference type="Gene3D" id="2.60.120.290">
    <property type="entry name" value="Spermadhesin, CUB domain"/>
    <property type="match status" value="1"/>
</dbReference>
<dbReference type="HOGENOM" id="CLU_017286_1_5_1"/>
<dbReference type="PROSITE" id="PS01180">
    <property type="entry name" value="CUB"/>
    <property type="match status" value="1"/>
</dbReference>
<accession>T1IT98</accession>
<evidence type="ECO:0000259" key="12">
    <source>
        <dbReference type="PROSITE" id="PS50026"/>
    </source>
</evidence>
<dbReference type="SUPFAM" id="SSF49854">
    <property type="entry name" value="Spermadhesin, CUB domain"/>
    <property type="match status" value="1"/>
</dbReference>
<dbReference type="SUPFAM" id="SSF55486">
    <property type="entry name" value="Metalloproteases ('zincins'), catalytic domain"/>
    <property type="match status" value="1"/>
</dbReference>
<reference evidence="14" key="2">
    <citation type="submission" date="2015-02" db="UniProtKB">
        <authorList>
            <consortium name="EnsemblMetazoa"/>
        </authorList>
    </citation>
    <scope>IDENTIFICATION</scope>
</reference>
<dbReference type="PROSITE" id="PS50026">
    <property type="entry name" value="EGF_3"/>
    <property type="match status" value="1"/>
</dbReference>
<proteinExistence type="predicted"/>
<comment type="caution">
    <text evidence="8">Lacks conserved residue(s) required for the propagation of feature annotation.</text>
</comment>
<feature type="active site" evidence="9">
    <location>
        <position position="146"/>
    </location>
</feature>
<feature type="domain" description="Peptidase M12A" evidence="13">
    <location>
        <begin position="44"/>
        <end position="247"/>
    </location>
</feature>
<dbReference type="PANTHER" id="PTHR10127:SF780">
    <property type="entry name" value="METALLOENDOPEPTIDASE"/>
    <property type="match status" value="1"/>
</dbReference>
<protein>
    <recommendedName>
        <fullName evidence="10">Metalloendopeptidase</fullName>
        <ecNumber evidence="10">3.4.24.-</ecNumber>
    </recommendedName>
</protein>
<dbReference type="eggNOG" id="KOG3714">
    <property type="taxonomic scope" value="Eukaryota"/>
</dbReference>
<feature type="domain" description="EGF-like" evidence="12">
    <location>
        <begin position="242"/>
        <end position="280"/>
    </location>
</feature>
<keyword evidence="6 9" id="KW-0482">Metalloprotease</keyword>